<dbReference type="Proteomes" id="UP000266239">
    <property type="component" value="Unassembled WGS sequence"/>
</dbReference>
<proteinExistence type="predicted"/>
<name>A0A396ZXD5_APHAT</name>
<comment type="caution">
    <text evidence="2">The sequence shown here is derived from an EMBL/GenBank/DDBJ whole genome shotgun (WGS) entry which is preliminary data.</text>
</comment>
<keyword evidence="1" id="KW-0472">Membrane</keyword>
<reference evidence="2 3" key="1">
    <citation type="submission" date="2018-08" db="EMBL/GenBank/DDBJ databases">
        <title>Aphanomyces genome sequencing and annotation.</title>
        <authorList>
            <person name="Minardi D."/>
            <person name="Oidtmann B."/>
            <person name="Van Der Giezen M."/>
            <person name="Studholme D.J."/>
        </authorList>
    </citation>
    <scope>NUCLEOTIDE SEQUENCE [LARGE SCALE GENOMIC DNA]</scope>
    <source>
        <strain evidence="2 3">Yx</strain>
    </source>
</reference>
<dbReference type="VEuPathDB" id="FungiDB:H257_05385"/>
<protein>
    <recommendedName>
        <fullName evidence="4">Transmembrane protein</fullName>
    </recommendedName>
</protein>
<dbReference type="EMBL" id="QUTA01011658">
    <property type="protein sequence ID" value="RHX98286.1"/>
    <property type="molecule type" value="Genomic_DNA"/>
</dbReference>
<evidence type="ECO:0000313" key="3">
    <source>
        <dbReference type="Proteomes" id="UP000266239"/>
    </source>
</evidence>
<feature type="transmembrane region" description="Helical" evidence="1">
    <location>
        <begin position="50"/>
        <end position="67"/>
    </location>
</feature>
<feature type="transmembrane region" description="Helical" evidence="1">
    <location>
        <begin position="73"/>
        <end position="93"/>
    </location>
</feature>
<gene>
    <name evidence="2" type="ORF">DYB25_010701</name>
</gene>
<sequence length="338" mass="37249">MKAESSMRQRGGGVDKLHGWNKDFHSIHVGASTSLSSNKAHHVSNKKREFFSVQWIIAPLLLSWGVWNCYMAPHLLNVLAAFTIGALILLCMVSSATTSSTCNDDSCSDEDSMQLRIGINIVPSMNAWFASYLSPSSQDTLTSNELHPLRLHRSASTTSTFSSDSELEYTVRCSESTIAIDDDFDLYQDEVFEREDDGNDEGVLWTAPDALNSWMVASPMQSPLAPVLSQVAPSPVQVAPQVVKTPKVTEPSTSTKRKVREEATVASGRAVSTKRLIIATSRKRAPKSSLCRSPEIRRMMEELERMQDESDALVVAAESVGLGAKCTMNERLRRLHNA</sequence>
<keyword evidence="1" id="KW-0812">Transmembrane</keyword>
<organism evidence="2 3">
    <name type="scientific">Aphanomyces astaci</name>
    <name type="common">Crayfish plague agent</name>
    <dbReference type="NCBI Taxonomy" id="112090"/>
    <lineage>
        <taxon>Eukaryota</taxon>
        <taxon>Sar</taxon>
        <taxon>Stramenopiles</taxon>
        <taxon>Oomycota</taxon>
        <taxon>Saprolegniomycetes</taxon>
        <taxon>Saprolegniales</taxon>
        <taxon>Verrucalvaceae</taxon>
        <taxon>Aphanomyces</taxon>
    </lineage>
</organism>
<evidence type="ECO:0008006" key="4">
    <source>
        <dbReference type="Google" id="ProtNLM"/>
    </source>
</evidence>
<accession>A0A396ZXD5</accession>
<keyword evidence="1" id="KW-1133">Transmembrane helix</keyword>
<evidence type="ECO:0000313" key="2">
    <source>
        <dbReference type="EMBL" id="RHX98286.1"/>
    </source>
</evidence>
<dbReference type="AlphaFoldDB" id="A0A396ZXD5"/>
<evidence type="ECO:0000256" key="1">
    <source>
        <dbReference type="SAM" id="Phobius"/>
    </source>
</evidence>